<accession>A0ACD3ARI9</accession>
<reference evidence="1 2" key="1">
    <citation type="journal article" date="2019" name="Nat. Ecol. Evol.">
        <title>Megaphylogeny resolves global patterns of mushroom evolution.</title>
        <authorList>
            <person name="Varga T."/>
            <person name="Krizsan K."/>
            <person name="Foldi C."/>
            <person name="Dima B."/>
            <person name="Sanchez-Garcia M."/>
            <person name="Sanchez-Ramirez S."/>
            <person name="Szollosi G.J."/>
            <person name="Szarkandi J.G."/>
            <person name="Papp V."/>
            <person name="Albert L."/>
            <person name="Andreopoulos W."/>
            <person name="Angelini C."/>
            <person name="Antonin V."/>
            <person name="Barry K.W."/>
            <person name="Bougher N.L."/>
            <person name="Buchanan P."/>
            <person name="Buyck B."/>
            <person name="Bense V."/>
            <person name="Catcheside P."/>
            <person name="Chovatia M."/>
            <person name="Cooper J."/>
            <person name="Damon W."/>
            <person name="Desjardin D."/>
            <person name="Finy P."/>
            <person name="Geml J."/>
            <person name="Haridas S."/>
            <person name="Hughes K."/>
            <person name="Justo A."/>
            <person name="Karasinski D."/>
            <person name="Kautmanova I."/>
            <person name="Kiss B."/>
            <person name="Kocsube S."/>
            <person name="Kotiranta H."/>
            <person name="LaButti K.M."/>
            <person name="Lechner B.E."/>
            <person name="Liimatainen K."/>
            <person name="Lipzen A."/>
            <person name="Lukacs Z."/>
            <person name="Mihaltcheva S."/>
            <person name="Morgado L.N."/>
            <person name="Niskanen T."/>
            <person name="Noordeloos M.E."/>
            <person name="Ohm R.A."/>
            <person name="Ortiz-Santana B."/>
            <person name="Ovrebo C."/>
            <person name="Racz N."/>
            <person name="Riley R."/>
            <person name="Savchenko A."/>
            <person name="Shiryaev A."/>
            <person name="Soop K."/>
            <person name="Spirin V."/>
            <person name="Szebenyi C."/>
            <person name="Tomsovsky M."/>
            <person name="Tulloss R.E."/>
            <person name="Uehling J."/>
            <person name="Grigoriev I.V."/>
            <person name="Vagvolgyi C."/>
            <person name="Papp T."/>
            <person name="Martin F.M."/>
            <person name="Miettinen O."/>
            <person name="Hibbett D.S."/>
            <person name="Nagy L.G."/>
        </authorList>
    </citation>
    <scope>NUCLEOTIDE SEQUENCE [LARGE SCALE GENOMIC DNA]</scope>
    <source>
        <strain evidence="1 2">NL-1719</strain>
    </source>
</reference>
<proteinExistence type="predicted"/>
<keyword evidence="2" id="KW-1185">Reference proteome</keyword>
<protein>
    <submittedName>
        <fullName evidence="1">Uncharacterized protein</fullName>
    </submittedName>
</protein>
<dbReference type="Proteomes" id="UP000308600">
    <property type="component" value="Unassembled WGS sequence"/>
</dbReference>
<organism evidence="1 2">
    <name type="scientific">Pluteus cervinus</name>
    <dbReference type="NCBI Taxonomy" id="181527"/>
    <lineage>
        <taxon>Eukaryota</taxon>
        <taxon>Fungi</taxon>
        <taxon>Dikarya</taxon>
        <taxon>Basidiomycota</taxon>
        <taxon>Agaricomycotina</taxon>
        <taxon>Agaricomycetes</taxon>
        <taxon>Agaricomycetidae</taxon>
        <taxon>Agaricales</taxon>
        <taxon>Pluteineae</taxon>
        <taxon>Pluteaceae</taxon>
        <taxon>Pluteus</taxon>
    </lineage>
</organism>
<evidence type="ECO:0000313" key="1">
    <source>
        <dbReference type="EMBL" id="TFK68156.1"/>
    </source>
</evidence>
<evidence type="ECO:0000313" key="2">
    <source>
        <dbReference type="Proteomes" id="UP000308600"/>
    </source>
</evidence>
<gene>
    <name evidence="1" type="ORF">BDN72DRAFT_911745</name>
</gene>
<sequence>MDSRPPPPSGAPPPYAFVGRMYKRNLRPVVMIVTFLAAMWTLFSSSMRGHTAKATSLVTFSIILGILYMVIFAIELFGFLAASSQRLIFVRMYAWLSIVAVLILLASGVLGAVLHFTLKNDIINACSTLSEGDEVVFSSFWGPVSTTVLTADEAQQWCTRAWSHESWTQIVSLLFTLVLGGLFSAVAFSYLRQVLDPSSVANIRPPVRVGAYPSHYNPPYNGPGNYGYNGPYDGGAYQPSYAPPAGPPPGHDDGKLPAYMGGDGSVAYTKDNKDPFSDFDGSTSRPELPH</sequence>
<dbReference type="EMBL" id="ML208358">
    <property type="protein sequence ID" value="TFK68156.1"/>
    <property type="molecule type" value="Genomic_DNA"/>
</dbReference>
<name>A0ACD3ARI9_9AGAR</name>